<comment type="caution">
    <text evidence="1">The sequence shown here is derived from an EMBL/GenBank/DDBJ whole genome shotgun (WGS) entry which is preliminary data.</text>
</comment>
<evidence type="ECO:0000313" key="1">
    <source>
        <dbReference type="EMBL" id="CAE7661515.1"/>
    </source>
</evidence>
<dbReference type="OrthoDB" id="426371at2759"/>
<protein>
    <submittedName>
        <fullName evidence="1">Uncharacterized protein</fullName>
    </submittedName>
</protein>
<accession>A0A812VWL3</accession>
<dbReference type="EMBL" id="CAJNIZ010043493">
    <property type="protein sequence ID" value="CAE7661515.1"/>
    <property type="molecule type" value="Genomic_DNA"/>
</dbReference>
<keyword evidence="2" id="KW-1185">Reference proteome</keyword>
<dbReference type="Proteomes" id="UP000649617">
    <property type="component" value="Unassembled WGS sequence"/>
</dbReference>
<evidence type="ECO:0000313" key="2">
    <source>
        <dbReference type="Proteomes" id="UP000649617"/>
    </source>
</evidence>
<reference evidence="1" key="1">
    <citation type="submission" date="2021-02" db="EMBL/GenBank/DDBJ databases">
        <authorList>
            <person name="Dougan E. K."/>
            <person name="Rhodes N."/>
            <person name="Thang M."/>
            <person name="Chan C."/>
        </authorList>
    </citation>
    <scope>NUCLEOTIDE SEQUENCE</scope>
</reference>
<organism evidence="1 2">
    <name type="scientific">Symbiodinium pilosum</name>
    <name type="common">Dinoflagellate</name>
    <dbReference type="NCBI Taxonomy" id="2952"/>
    <lineage>
        <taxon>Eukaryota</taxon>
        <taxon>Sar</taxon>
        <taxon>Alveolata</taxon>
        <taxon>Dinophyceae</taxon>
        <taxon>Suessiales</taxon>
        <taxon>Symbiodiniaceae</taxon>
        <taxon>Symbiodinium</taxon>
    </lineage>
</organism>
<sequence length="143" mass="15743">AAFKRIYALIPLPGETAEFFVDAPRTIVQALTKRNFILAQHKQTYILVSPAEAVRPELPASVDMHLSADVRKELEAVLNRGKRFIPADVLNGRLAAALHIPELNASIAFELLSRLSREDSAARTRSVADLGLLHLFLGCSQQC</sequence>
<feature type="non-terminal residue" evidence="1">
    <location>
        <position position="143"/>
    </location>
</feature>
<dbReference type="AlphaFoldDB" id="A0A812VWL3"/>
<name>A0A812VWL3_SYMPI</name>
<gene>
    <name evidence="1" type="ORF">SPIL2461_LOCUS17960</name>
</gene>
<proteinExistence type="predicted"/>